<dbReference type="InterPro" id="IPR006121">
    <property type="entry name" value="HMA_dom"/>
</dbReference>
<keyword evidence="4" id="KW-1185">Reference proteome</keyword>
<name>A0ABX7WN82_9GAMM</name>
<evidence type="ECO:0000313" key="4">
    <source>
        <dbReference type="Proteomes" id="UP000672039"/>
    </source>
</evidence>
<dbReference type="Gene3D" id="3.30.70.100">
    <property type="match status" value="1"/>
</dbReference>
<keyword evidence="1" id="KW-0479">Metal-binding</keyword>
<accession>A0ABX7WN82</accession>
<feature type="domain" description="HMA" evidence="2">
    <location>
        <begin position="1"/>
        <end position="62"/>
    </location>
</feature>
<dbReference type="InterPro" id="IPR036163">
    <property type="entry name" value="HMA_dom_sf"/>
</dbReference>
<dbReference type="CDD" id="cd00371">
    <property type="entry name" value="HMA"/>
    <property type="match status" value="1"/>
</dbReference>
<organism evidence="3 4">
    <name type="scientific">Thiothrix litoralis</name>
    <dbReference type="NCBI Taxonomy" id="2891210"/>
    <lineage>
        <taxon>Bacteria</taxon>
        <taxon>Pseudomonadati</taxon>
        <taxon>Pseudomonadota</taxon>
        <taxon>Gammaproteobacteria</taxon>
        <taxon>Thiotrichales</taxon>
        <taxon>Thiotrichaceae</taxon>
        <taxon>Thiothrix</taxon>
    </lineage>
</organism>
<evidence type="ECO:0000313" key="3">
    <source>
        <dbReference type="EMBL" id="QTR44556.1"/>
    </source>
</evidence>
<dbReference type="EMBL" id="CP072801">
    <property type="protein sequence ID" value="QTR44556.1"/>
    <property type="molecule type" value="Genomic_DNA"/>
</dbReference>
<evidence type="ECO:0000259" key="2">
    <source>
        <dbReference type="PROSITE" id="PS50846"/>
    </source>
</evidence>
<proteinExistence type="predicted"/>
<dbReference type="PROSITE" id="PS50846">
    <property type="entry name" value="HMA_2"/>
    <property type="match status" value="1"/>
</dbReference>
<dbReference type="Pfam" id="PF00403">
    <property type="entry name" value="HMA"/>
    <property type="match status" value="1"/>
</dbReference>
<protein>
    <submittedName>
        <fullName evidence="3">Heavy-metal-associated domain-containing protein</fullName>
    </submittedName>
</protein>
<dbReference type="RefSeq" id="WP_210221037.1">
    <property type="nucleotide sequence ID" value="NZ_CP072801.1"/>
</dbReference>
<reference evidence="3 4" key="1">
    <citation type="submission" date="2021-04" db="EMBL/GenBank/DDBJ databases">
        <title>Genomics, taxonomy and metabolism of representatives of sulfur bacteria of the genus Thiothrix: Thiothrix fructosivorans QT, Thiothrix unzii A1T and three new species, Thiothrix subterranea sp. nov., Thiothrix litoralis sp. nov. and 'Candidatus Thiothrix anitrata' sp. nov.</title>
        <authorList>
            <person name="Ravin N.V."/>
            <person name="Smolyakov D."/>
            <person name="Rudenko T.S."/>
            <person name="Mardanov A.V."/>
            <person name="Beletsky A.V."/>
            <person name="Markov N.D."/>
            <person name="Fomenkov A.I."/>
            <person name="Roberts R.J."/>
            <person name="Karnachuk O.V."/>
            <person name="Novikov A."/>
            <person name="Grabovich M.Y."/>
        </authorList>
    </citation>
    <scope>NUCLEOTIDE SEQUENCE [LARGE SCALE GENOMIC DNA]</scope>
    <source>
        <strain evidence="3 4">AS</strain>
    </source>
</reference>
<dbReference type="PROSITE" id="PS01047">
    <property type="entry name" value="HMA_1"/>
    <property type="match status" value="1"/>
</dbReference>
<dbReference type="SUPFAM" id="SSF55008">
    <property type="entry name" value="HMA, heavy metal-associated domain"/>
    <property type="match status" value="1"/>
</dbReference>
<dbReference type="Proteomes" id="UP000672039">
    <property type="component" value="Chromosome"/>
</dbReference>
<dbReference type="InterPro" id="IPR017969">
    <property type="entry name" value="Heavy-metal-associated_CS"/>
</dbReference>
<sequence length="66" mass="6851">MKFKVEKMMCGGCVSNVQSKLEALEGVTKVTVDLASASAEVEGGVDAQQVIDTLNAAGYPTSLQSD</sequence>
<gene>
    <name evidence="3" type="ORF">J9253_10880</name>
</gene>
<evidence type="ECO:0000256" key="1">
    <source>
        <dbReference type="ARBA" id="ARBA00022723"/>
    </source>
</evidence>